<comment type="caution">
    <text evidence="2">The sequence shown here is derived from an EMBL/GenBank/DDBJ whole genome shotgun (WGS) entry which is preliminary data.</text>
</comment>
<dbReference type="GO" id="GO:0006352">
    <property type="term" value="P:DNA-templated transcription initiation"/>
    <property type="evidence" value="ECO:0007669"/>
    <property type="project" value="InterPro"/>
</dbReference>
<dbReference type="InterPro" id="IPR036388">
    <property type="entry name" value="WH-like_DNA-bd_sf"/>
</dbReference>
<reference evidence="2 3" key="1">
    <citation type="submission" date="2014-07" db="EMBL/GenBank/DDBJ databases">
        <title>Draft genome of Clostridium sulfidigenes 113A isolated from sediments associated with methane hydrate from Krishna Godavari basin.</title>
        <authorList>
            <person name="Honkalas V.S."/>
            <person name="Dabir A.P."/>
            <person name="Arora P."/>
            <person name="Dhakephalkar P.K."/>
        </authorList>
    </citation>
    <scope>NUCLEOTIDE SEQUENCE [LARGE SCALE GENOMIC DNA]</scope>
    <source>
        <strain evidence="2 3">113A</strain>
    </source>
</reference>
<sequence length="133" mass="15911">MNIKYEFITGEVQEVIVPDELIKVVMEIERQVYISNRKESRRHNSIEIMEEHGFYFKAKDMLVTEVVEEKLINESLYKALGKLSFDKRKLIYLVFFQRKTIASIAKDRGVSETAIRKSLKRIYRDIKRILIYF</sequence>
<organism evidence="2 3">
    <name type="scientific">Clostridium sulfidigenes</name>
    <dbReference type="NCBI Taxonomy" id="318464"/>
    <lineage>
        <taxon>Bacteria</taxon>
        <taxon>Bacillati</taxon>
        <taxon>Bacillota</taxon>
        <taxon>Clostridia</taxon>
        <taxon>Eubacteriales</taxon>
        <taxon>Clostridiaceae</taxon>
        <taxon>Clostridium</taxon>
    </lineage>
</organism>
<protein>
    <recommendedName>
        <fullName evidence="1">RNA polymerase sigma factor 70 region 4 type 2 domain-containing protein</fullName>
    </recommendedName>
</protein>
<dbReference type="eggNOG" id="COG1595">
    <property type="taxonomic scope" value="Bacteria"/>
</dbReference>
<name>A0A084J9I5_9CLOT</name>
<dbReference type="EMBL" id="JPMD01000032">
    <property type="protein sequence ID" value="KEZ85619.1"/>
    <property type="molecule type" value="Genomic_DNA"/>
</dbReference>
<evidence type="ECO:0000259" key="1">
    <source>
        <dbReference type="Pfam" id="PF08281"/>
    </source>
</evidence>
<dbReference type="Pfam" id="PF08281">
    <property type="entry name" value="Sigma70_r4_2"/>
    <property type="match status" value="1"/>
</dbReference>
<feature type="domain" description="RNA polymerase sigma factor 70 region 4 type 2" evidence="1">
    <location>
        <begin position="74"/>
        <end position="124"/>
    </location>
</feature>
<dbReference type="InterPro" id="IPR013249">
    <property type="entry name" value="RNA_pol_sigma70_r4_t2"/>
</dbReference>
<dbReference type="AlphaFoldDB" id="A0A084J9I5"/>
<gene>
    <name evidence="2" type="ORF">IO99_13140</name>
</gene>
<proteinExistence type="predicted"/>
<dbReference type="Gene3D" id="1.10.10.10">
    <property type="entry name" value="Winged helix-like DNA-binding domain superfamily/Winged helix DNA-binding domain"/>
    <property type="match status" value="1"/>
</dbReference>
<evidence type="ECO:0000313" key="3">
    <source>
        <dbReference type="Proteomes" id="UP000028542"/>
    </source>
</evidence>
<evidence type="ECO:0000313" key="2">
    <source>
        <dbReference type="EMBL" id="KEZ85619.1"/>
    </source>
</evidence>
<accession>A0A084J9I5</accession>
<dbReference type="InterPro" id="IPR013324">
    <property type="entry name" value="RNA_pol_sigma_r3/r4-like"/>
</dbReference>
<dbReference type="SUPFAM" id="SSF88659">
    <property type="entry name" value="Sigma3 and sigma4 domains of RNA polymerase sigma factors"/>
    <property type="match status" value="1"/>
</dbReference>
<dbReference type="STRING" id="318464.IO99_13140"/>
<dbReference type="GO" id="GO:0003677">
    <property type="term" value="F:DNA binding"/>
    <property type="evidence" value="ECO:0007669"/>
    <property type="project" value="InterPro"/>
</dbReference>
<dbReference type="RefSeq" id="WP_035133957.1">
    <property type="nucleotide sequence ID" value="NZ_JPMD01000032.1"/>
</dbReference>
<dbReference type="GO" id="GO:0016987">
    <property type="term" value="F:sigma factor activity"/>
    <property type="evidence" value="ECO:0007669"/>
    <property type="project" value="InterPro"/>
</dbReference>
<dbReference type="Proteomes" id="UP000028542">
    <property type="component" value="Unassembled WGS sequence"/>
</dbReference>
<keyword evidence="3" id="KW-1185">Reference proteome</keyword>